<evidence type="ECO:0000256" key="1">
    <source>
        <dbReference type="ARBA" id="ARBA00004127"/>
    </source>
</evidence>
<dbReference type="InterPro" id="IPR003807">
    <property type="entry name" value="DUF202"/>
</dbReference>
<evidence type="ECO:0000256" key="5">
    <source>
        <dbReference type="SAM" id="Phobius"/>
    </source>
</evidence>
<reference evidence="7 8" key="1">
    <citation type="submission" date="2024-03" db="EMBL/GenBank/DDBJ databases">
        <title>The Acrasis kona genome and developmental transcriptomes reveal deep origins of eukaryotic multicellular pathways.</title>
        <authorList>
            <person name="Sheikh S."/>
            <person name="Fu C.-J."/>
            <person name="Brown M.W."/>
            <person name="Baldauf S.L."/>
        </authorList>
    </citation>
    <scope>NUCLEOTIDE SEQUENCE [LARGE SCALE GENOMIC DNA]</scope>
    <source>
        <strain evidence="7 8">ATCC MYA-3509</strain>
    </source>
</reference>
<feature type="transmembrane region" description="Helical" evidence="5">
    <location>
        <begin position="126"/>
        <end position="147"/>
    </location>
</feature>
<evidence type="ECO:0000256" key="2">
    <source>
        <dbReference type="ARBA" id="ARBA00022692"/>
    </source>
</evidence>
<feature type="transmembrane region" description="Helical" evidence="5">
    <location>
        <begin position="88"/>
        <end position="106"/>
    </location>
</feature>
<accession>A0AAW2YMC0</accession>
<dbReference type="Pfam" id="PF02656">
    <property type="entry name" value="DUF202"/>
    <property type="match status" value="1"/>
</dbReference>
<evidence type="ECO:0000313" key="7">
    <source>
        <dbReference type="EMBL" id="KAL0477262.1"/>
    </source>
</evidence>
<evidence type="ECO:0000256" key="3">
    <source>
        <dbReference type="ARBA" id="ARBA00022989"/>
    </source>
</evidence>
<evidence type="ECO:0000259" key="6">
    <source>
        <dbReference type="Pfam" id="PF02656"/>
    </source>
</evidence>
<evidence type="ECO:0000313" key="8">
    <source>
        <dbReference type="Proteomes" id="UP001431209"/>
    </source>
</evidence>
<name>A0AAW2YMC0_9EUKA</name>
<evidence type="ECO:0000256" key="4">
    <source>
        <dbReference type="ARBA" id="ARBA00023136"/>
    </source>
</evidence>
<keyword evidence="4 5" id="KW-0472">Membrane</keyword>
<comment type="caution">
    <text evidence="7">The sequence shown here is derived from an EMBL/GenBank/DDBJ whole genome shotgun (WGS) entry which is preliminary data.</text>
</comment>
<dbReference type="Proteomes" id="UP001431209">
    <property type="component" value="Unassembled WGS sequence"/>
</dbReference>
<organism evidence="7 8">
    <name type="scientific">Acrasis kona</name>
    <dbReference type="NCBI Taxonomy" id="1008807"/>
    <lineage>
        <taxon>Eukaryota</taxon>
        <taxon>Discoba</taxon>
        <taxon>Heterolobosea</taxon>
        <taxon>Tetramitia</taxon>
        <taxon>Eutetramitia</taxon>
        <taxon>Acrasidae</taxon>
        <taxon>Acrasis</taxon>
    </lineage>
</organism>
<comment type="subcellular location">
    <subcellularLocation>
        <location evidence="1">Endomembrane system</location>
        <topology evidence="1">Multi-pass membrane protein</topology>
    </subcellularLocation>
</comment>
<feature type="domain" description="DUF202" evidence="6">
    <location>
        <begin position="50"/>
        <end position="112"/>
    </location>
</feature>
<dbReference type="EMBL" id="JAOPGA020000155">
    <property type="protein sequence ID" value="KAL0477262.1"/>
    <property type="molecule type" value="Genomic_DNA"/>
</dbReference>
<proteinExistence type="predicted"/>
<dbReference type="GO" id="GO:0012505">
    <property type="term" value="C:endomembrane system"/>
    <property type="evidence" value="ECO:0007669"/>
    <property type="project" value="UniProtKB-SubCell"/>
</dbReference>
<keyword evidence="8" id="KW-1185">Reference proteome</keyword>
<feature type="transmembrane region" description="Helical" evidence="5">
    <location>
        <begin position="57"/>
        <end position="76"/>
    </location>
</feature>
<protein>
    <recommendedName>
        <fullName evidence="6">DUF202 domain-containing protein</fullName>
    </recommendedName>
</protein>
<sequence>MADDEPTPKMIESYRLRTLSTDPNIPQHLMFKHTVFSRNEFPELYIEMRATNRTFEAYVRTALTFIGFALGMSDYLLEGTYADYRAQFFDVLFAFFGFVMFFYGWIRYHGVQMATLNNKIPIDTFAPWMIFVLGNAVSIIGIILILYK</sequence>
<gene>
    <name evidence="7" type="ORF">AKO1_005889</name>
</gene>
<keyword evidence="3 5" id="KW-1133">Transmembrane helix</keyword>
<keyword evidence="2 5" id="KW-0812">Transmembrane</keyword>
<dbReference type="AlphaFoldDB" id="A0AAW2YMC0"/>